<evidence type="ECO:0000313" key="2">
    <source>
        <dbReference type="Proteomes" id="UP000001075"/>
    </source>
</evidence>
<dbReference type="EMBL" id="JH000026">
    <property type="protein sequence ID" value="EGV93150.1"/>
    <property type="molecule type" value="Genomic_DNA"/>
</dbReference>
<protein>
    <submittedName>
        <fullName evidence="1">Uncharacterized protein</fullName>
    </submittedName>
</protein>
<organism evidence="1 2">
    <name type="scientific">Cricetulus griseus</name>
    <name type="common">Chinese hamster</name>
    <name type="synonym">Cricetulus barabensis griseus</name>
    <dbReference type="NCBI Taxonomy" id="10029"/>
    <lineage>
        <taxon>Eukaryota</taxon>
        <taxon>Metazoa</taxon>
        <taxon>Chordata</taxon>
        <taxon>Craniata</taxon>
        <taxon>Vertebrata</taxon>
        <taxon>Euteleostomi</taxon>
        <taxon>Mammalia</taxon>
        <taxon>Eutheria</taxon>
        <taxon>Euarchontoglires</taxon>
        <taxon>Glires</taxon>
        <taxon>Rodentia</taxon>
        <taxon>Myomorpha</taxon>
        <taxon>Muroidea</taxon>
        <taxon>Cricetidae</taxon>
        <taxon>Cricetinae</taxon>
        <taxon>Cricetulus</taxon>
    </lineage>
</organism>
<name>G3GU70_CRIGR</name>
<accession>G3GU70</accession>
<dbReference type="Proteomes" id="UP000001075">
    <property type="component" value="Unassembled WGS sequence"/>
</dbReference>
<sequence>MIGGVAYLEEVYLWGLQLALNSPLSPGLHFLAAIVGNSFTPPKPPPDKDGWFF</sequence>
<gene>
    <name evidence="1" type="ORF">I79_001221</name>
</gene>
<reference evidence="2" key="1">
    <citation type="journal article" date="2011" name="Nat. Biotechnol.">
        <title>The genomic sequence of the Chinese hamster ovary (CHO)-K1 cell line.</title>
        <authorList>
            <person name="Xu X."/>
            <person name="Nagarajan H."/>
            <person name="Lewis N.E."/>
            <person name="Pan S."/>
            <person name="Cai Z."/>
            <person name="Liu X."/>
            <person name="Chen W."/>
            <person name="Xie M."/>
            <person name="Wang W."/>
            <person name="Hammond S."/>
            <person name="Andersen M.R."/>
            <person name="Neff N."/>
            <person name="Passarelli B."/>
            <person name="Koh W."/>
            <person name="Fan H.C."/>
            <person name="Wang J."/>
            <person name="Gui Y."/>
            <person name="Lee K.H."/>
            <person name="Betenbaugh M.J."/>
            <person name="Quake S.R."/>
            <person name="Famili I."/>
            <person name="Palsson B.O."/>
            <person name="Wang J."/>
        </authorList>
    </citation>
    <scope>NUCLEOTIDE SEQUENCE [LARGE SCALE GENOMIC DNA]</scope>
    <source>
        <strain evidence="2">CHO K1 cell line</strain>
    </source>
</reference>
<dbReference type="AlphaFoldDB" id="G3GU70"/>
<evidence type="ECO:0000313" key="1">
    <source>
        <dbReference type="EMBL" id="EGV93150.1"/>
    </source>
</evidence>
<proteinExistence type="predicted"/>
<dbReference type="InParanoid" id="G3GU70"/>